<evidence type="ECO:0000313" key="3">
    <source>
        <dbReference type="Proteomes" id="UP000182652"/>
    </source>
</evidence>
<organism evidence="2 3">
    <name type="scientific">Arthrobacter woluwensis</name>
    <dbReference type="NCBI Taxonomy" id="156980"/>
    <lineage>
        <taxon>Bacteria</taxon>
        <taxon>Bacillati</taxon>
        <taxon>Actinomycetota</taxon>
        <taxon>Actinomycetes</taxon>
        <taxon>Micrococcales</taxon>
        <taxon>Micrococcaceae</taxon>
        <taxon>Arthrobacter</taxon>
    </lineage>
</organism>
<dbReference type="InterPro" id="IPR000073">
    <property type="entry name" value="AB_hydrolase_1"/>
</dbReference>
<feature type="domain" description="AB hydrolase-1" evidence="1">
    <location>
        <begin position="52"/>
        <end position="293"/>
    </location>
</feature>
<reference evidence="2 3" key="1">
    <citation type="submission" date="2016-10" db="EMBL/GenBank/DDBJ databases">
        <authorList>
            <person name="de Groot N.N."/>
        </authorList>
    </citation>
    <scope>NUCLEOTIDE SEQUENCE [LARGE SCALE GENOMIC DNA]</scope>
    <source>
        <strain evidence="2 3">DSM 10495</strain>
    </source>
</reference>
<sequence length="310" mass="33820">MTLQNQSLPDTTGFISPALADRERSAVVELPGGPARYWEHSAVDPDPDTSRTILVIHGFRGDHHGLLRLVDLMPGHRFITPDLPGFGASEAFQDREHSLENYARFVAEFMEALDLGPDTVLLGHSFGSLVCSRFVTLYPGRVTPLILINPIAAPALEGPKALLTKLAIAYYRAAAALPEKAGRALLANPAIVRVMSVTMARTKQKDLRRFIHAQHDAYFSDFASRESLLESFRASVSGTVTEVADRITLPTLLIAGSTDEVAPLPAQEKLQDVLPDSRLVVIDGVGHLIHYETPQAAAHSIELFLQEHPA</sequence>
<evidence type="ECO:0000259" key="1">
    <source>
        <dbReference type="Pfam" id="PF00561"/>
    </source>
</evidence>
<proteinExistence type="predicted"/>
<dbReference type="InterPro" id="IPR029058">
    <property type="entry name" value="AB_hydrolase_fold"/>
</dbReference>
<dbReference type="Pfam" id="PF00561">
    <property type="entry name" value="Abhydrolase_1"/>
    <property type="match status" value="1"/>
</dbReference>
<dbReference type="PRINTS" id="PR00111">
    <property type="entry name" value="ABHYDROLASE"/>
</dbReference>
<evidence type="ECO:0000313" key="2">
    <source>
        <dbReference type="EMBL" id="SEC15897.1"/>
    </source>
</evidence>
<dbReference type="Proteomes" id="UP000182652">
    <property type="component" value="Unassembled WGS sequence"/>
</dbReference>
<dbReference type="InterPro" id="IPR000639">
    <property type="entry name" value="Epox_hydrolase-like"/>
</dbReference>
<dbReference type="AlphaFoldDB" id="A0A1H4Q8I0"/>
<dbReference type="EMBL" id="FNSN01000003">
    <property type="protein sequence ID" value="SEC15897.1"/>
    <property type="molecule type" value="Genomic_DNA"/>
</dbReference>
<dbReference type="GO" id="GO:0016020">
    <property type="term" value="C:membrane"/>
    <property type="evidence" value="ECO:0007669"/>
    <property type="project" value="TreeGrafter"/>
</dbReference>
<dbReference type="SUPFAM" id="SSF53474">
    <property type="entry name" value="alpha/beta-Hydrolases"/>
    <property type="match status" value="1"/>
</dbReference>
<dbReference type="Gene3D" id="3.40.50.1820">
    <property type="entry name" value="alpha/beta hydrolase"/>
    <property type="match status" value="1"/>
</dbReference>
<accession>A0A1H4Q8I0</accession>
<protein>
    <submittedName>
        <fullName evidence="2">Pimeloyl-ACP methyl ester carboxylesterase</fullName>
    </submittedName>
</protein>
<dbReference type="RefSeq" id="WP_066212649.1">
    <property type="nucleotide sequence ID" value="NZ_FNSN01000003.1"/>
</dbReference>
<gene>
    <name evidence="2" type="ORF">SAMN04489745_2215</name>
</gene>
<dbReference type="PANTHER" id="PTHR43798:SF33">
    <property type="entry name" value="HYDROLASE, PUTATIVE (AFU_ORTHOLOGUE AFUA_2G14860)-RELATED"/>
    <property type="match status" value="1"/>
</dbReference>
<dbReference type="STRING" id="156980.SAMN04489745_2215"/>
<name>A0A1H4Q8I0_9MICC</name>
<dbReference type="InterPro" id="IPR050266">
    <property type="entry name" value="AB_hydrolase_sf"/>
</dbReference>
<dbReference type="PRINTS" id="PR00412">
    <property type="entry name" value="EPOXHYDRLASE"/>
</dbReference>
<dbReference type="PANTHER" id="PTHR43798">
    <property type="entry name" value="MONOACYLGLYCEROL LIPASE"/>
    <property type="match status" value="1"/>
</dbReference>
<dbReference type="GO" id="GO:0003824">
    <property type="term" value="F:catalytic activity"/>
    <property type="evidence" value="ECO:0007669"/>
    <property type="project" value="InterPro"/>
</dbReference>
<keyword evidence="3" id="KW-1185">Reference proteome</keyword>